<reference evidence="4 5" key="1">
    <citation type="submission" date="2019-05" db="EMBL/GenBank/DDBJ databases">
        <title>Mikania micrantha, genome provides insights into the molecular mechanism of rapid growth.</title>
        <authorList>
            <person name="Liu B."/>
        </authorList>
    </citation>
    <scope>NUCLEOTIDE SEQUENCE [LARGE SCALE GENOMIC DNA]</scope>
    <source>
        <strain evidence="4">NLD-2019</strain>
        <tissue evidence="4">Leaf</tissue>
    </source>
</reference>
<dbReference type="SMART" id="SM00343">
    <property type="entry name" value="ZnF_C2HC"/>
    <property type="match status" value="1"/>
</dbReference>
<dbReference type="GO" id="GO:0003676">
    <property type="term" value="F:nucleic acid binding"/>
    <property type="evidence" value="ECO:0007669"/>
    <property type="project" value="InterPro"/>
</dbReference>
<feature type="domain" description="CCHC-type" evidence="3">
    <location>
        <begin position="226"/>
        <end position="242"/>
    </location>
</feature>
<dbReference type="InterPro" id="IPR001878">
    <property type="entry name" value="Znf_CCHC"/>
</dbReference>
<dbReference type="EMBL" id="SZYD01000008">
    <property type="protein sequence ID" value="KAD5507432.1"/>
    <property type="molecule type" value="Genomic_DNA"/>
</dbReference>
<evidence type="ECO:0000313" key="5">
    <source>
        <dbReference type="Proteomes" id="UP000326396"/>
    </source>
</evidence>
<accession>A0A5N6NXR8</accession>
<dbReference type="InterPro" id="IPR036875">
    <property type="entry name" value="Znf_CCHC_sf"/>
</dbReference>
<keyword evidence="1" id="KW-0479">Metal-binding</keyword>
<feature type="compositionally biased region" description="Polar residues" evidence="2">
    <location>
        <begin position="242"/>
        <end position="263"/>
    </location>
</feature>
<gene>
    <name evidence="4" type="ORF">E3N88_15135</name>
</gene>
<dbReference type="SUPFAM" id="SSF57756">
    <property type="entry name" value="Retrovirus zinc finger-like domains"/>
    <property type="match status" value="1"/>
</dbReference>
<keyword evidence="5" id="KW-1185">Reference proteome</keyword>
<comment type="caution">
    <text evidence="4">The sequence shown here is derived from an EMBL/GenBank/DDBJ whole genome shotgun (WGS) entry which is preliminary data.</text>
</comment>
<feature type="region of interest" description="Disordered" evidence="2">
    <location>
        <begin position="1"/>
        <end position="23"/>
    </location>
</feature>
<sequence>MSVLEGPFIPTDPAAGAGGAPVPKDPALYSDEDYKSMKVDSKALWLIQMVIPNFCQQNNEKMTSEYLRYVQLVDELVAAGVKMENQDVIRNAYQMEIDAQESKPTHATLGSVALYAPINHSSYQSYQPIYHSISTPNVTFPETPTPLTTHTNTFTNPTPPLTSGEGALMAEETNYFPLFQEDLDGIPNYQMAMISYRAKKFYQRTGIQFKRHNMKTGFGLDKSNLKCFNCQQLGHFARECKSTGTQPSTSGQPPQRPSSTSNSANIAKQDFADWSFQAEDASISNNALIANDSTSSFKVTDDMCTAECLEKLNVFKRINTQLCNELESLQVVKANFFEAERNYKEKIEEIEKTISSLKHEDTNK</sequence>
<feature type="region of interest" description="Disordered" evidence="2">
    <location>
        <begin position="241"/>
        <end position="263"/>
    </location>
</feature>
<name>A0A5N6NXR8_9ASTR</name>
<evidence type="ECO:0000256" key="1">
    <source>
        <dbReference type="PROSITE-ProRule" id="PRU00047"/>
    </source>
</evidence>
<dbReference type="OrthoDB" id="1931687at2759"/>
<evidence type="ECO:0000256" key="2">
    <source>
        <dbReference type="SAM" id="MobiDB-lite"/>
    </source>
</evidence>
<evidence type="ECO:0000313" key="4">
    <source>
        <dbReference type="EMBL" id="KAD5507432.1"/>
    </source>
</evidence>
<dbReference type="Proteomes" id="UP000326396">
    <property type="component" value="Linkage Group LG16"/>
</dbReference>
<dbReference type="GO" id="GO:0008270">
    <property type="term" value="F:zinc ion binding"/>
    <property type="evidence" value="ECO:0007669"/>
    <property type="project" value="UniProtKB-KW"/>
</dbReference>
<evidence type="ECO:0000259" key="3">
    <source>
        <dbReference type="PROSITE" id="PS50158"/>
    </source>
</evidence>
<organism evidence="4 5">
    <name type="scientific">Mikania micrantha</name>
    <name type="common">bitter vine</name>
    <dbReference type="NCBI Taxonomy" id="192012"/>
    <lineage>
        <taxon>Eukaryota</taxon>
        <taxon>Viridiplantae</taxon>
        <taxon>Streptophyta</taxon>
        <taxon>Embryophyta</taxon>
        <taxon>Tracheophyta</taxon>
        <taxon>Spermatophyta</taxon>
        <taxon>Magnoliopsida</taxon>
        <taxon>eudicotyledons</taxon>
        <taxon>Gunneridae</taxon>
        <taxon>Pentapetalae</taxon>
        <taxon>asterids</taxon>
        <taxon>campanulids</taxon>
        <taxon>Asterales</taxon>
        <taxon>Asteraceae</taxon>
        <taxon>Asteroideae</taxon>
        <taxon>Heliantheae alliance</taxon>
        <taxon>Eupatorieae</taxon>
        <taxon>Mikania</taxon>
    </lineage>
</organism>
<keyword evidence="1" id="KW-0863">Zinc-finger</keyword>
<protein>
    <recommendedName>
        <fullName evidence="3">CCHC-type domain-containing protein</fullName>
    </recommendedName>
</protein>
<keyword evidence="1" id="KW-0862">Zinc</keyword>
<dbReference type="Gene3D" id="4.10.60.10">
    <property type="entry name" value="Zinc finger, CCHC-type"/>
    <property type="match status" value="1"/>
</dbReference>
<dbReference type="Pfam" id="PF00098">
    <property type="entry name" value="zf-CCHC"/>
    <property type="match status" value="1"/>
</dbReference>
<dbReference type="AlphaFoldDB" id="A0A5N6NXR8"/>
<feature type="compositionally biased region" description="Low complexity" evidence="2">
    <location>
        <begin position="11"/>
        <end position="23"/>
    </location>
</feature>
<dbReference type="PROSITE" id="PS50158">
    <property type="entry name" value="ZF_CCHC"/>
    <property type="match status" value="1"/>
</dbReference>
<proteinExistence type="predicted"/>